<dbReference type="InterPro" id="IPR007567">
    <property type="entry name" value="Mid2_dom"/>
</dbReference>
<feature type="region of interest" description="Disordered" evidence="1">
    <location>
        <begin position="250"/>
        <end position="291"/>
    </location>
</feature>
<feature type="compositionally biased region" description="Low complexity" evidence="1">
    <location>
        <begin position="114"/>
        <end position="125"/>
    </location>
</feature>
<dbReference type="OrthoDB" id="5425782at2759"/>
<evidence type="ECO:0000313" key="8">
    <source>
        <dbReference type="Proteomes" id="UP000054053"/>
    </source>
</evidence>
<evidence type="ECO:0000259" key="4">
    <source>
        <dbReference type="Pfam" id="PF04478"/>
    </source>
</evidence>
<gene>
    <name evidence="6" type="ORF">UV8b_02339</name>
    <name evidence="5" type="ORF">UVI_02048840</name>
</gene>
<dbReference type="EMBL" id="CP072754">
    <property type="protein sequence ID" value="QUC18098.1"/>
    <property type="molecule type" value="Genomic_DNA"/>
</dbReference>
<feature type="chain" id="PRO_5008195965" description="Mid2 domain-containing protein" evidence="3">
    <location>
        <begin position="23"/>
        <end position="291"/>
    </location>
</feature>
<feature type="region of interest" description="Disordered" evidence="1">
    <location>
        <begin position="47"/>
        <end position="154"/>
    </location>
</feature>
<feature type="compositionally biased region" description="Low complexity" evidence="1">
    <location>
        <begin position="48"/>
        <end position="60"/>
    </location>
</feature>
<reference evidence="8" key="2">
    <citation type="journal article" date="2016" name="Genome Announc.">
        <title>Genome sequence of Ustilaginoidea virens IPU010, a rice pathogenic fungus causing false smut.</title>
        <authorList>
            <person name="Kumagai T."/>
            <person name="Ishii T."/>
            <person name="Terai G."/>
            <person name="Umemura M."/>
            <person name="Machida M."/>
            <person name="Asai K."/>
        </authorList>
    </citation>
    <scope>NUCLEOTIDE SEQUENCE [LARGE SCALE GENOMIC DNA]</scope>
    <source>
        <strain evidence="8">IPU010</strain>
    </source>
</reference>
<evidence type="ECO:0000313" key="5">
    <source>
        <dbReference type="EMBL" id="GAO15053.1"/>
    </source>
</evidence>
<dbReference type="EMBL" id="BBTG02000033">
    <property type="protein sequence ID" value="GAO15053.1"/>
    <property type="molecule type" value="Genomic_DNA"/>
</dbReference>
<feature type="signal peptide" evidence="3">
    <location>
        <begin position="1"/>
        <end position="22"/>
    </location>
</feature>
<keyword evidence="2" id="KW-0812">Transmembrane</keyword>
<name>A0A063BYF0_USTVR</name>
<dbReference type="Proteomes" id="UP000027002">
    <property type="component" value="Chromosome 2"/>
</dbReference>
<evidence type="ECO:0000256" key="2">
    <source>
        <dbReference type="SAM" id="Phobius"/>
    </source>
</evidence>
<keyword evidence="2" id="KW-0472">Membrane</keyword>
<dbReference type="GeneID" id="66063117"/>
<protein>
    <recommendedName>
        <fullName evidence="4">Mid2 domain-containing protein</fullName>
    </recommendedName>
</protein>
<accession>A0A063BYF0</accession>
<sequence>MYSKRLLSQLFVALAVLSVSEGTWLNTRKLEGKAIAARQLSIIGDILGGTSSSDSGPKSTTSEKTEKQSTSAVPPTSSTPAPASVPAPTTTSSPADPTTSVAPATSNPSPPTSSTPVIYTPTSPVAQPTSSAAAQNTNFTPQQTPTTTTSSRQTSVTLVVSTKVEVYTATRSDGSKETLTSLTKTTSTAVLSPDDGETSGMATKTRNTVIGVVVGVGGAIVLATLGLVAWRIWGRKKHNEEHHGLMDYDLSAPGVEKSERGSSAGGAQPSPFRSTLENYHQPGQMNASANF</sequence>
<feature type="domain" description="Mid2" evidence="4">
    <location>
        <begin position="179"/>
        <end position="228"/>
    </location>
</feature>
<reference evidence="6" key="3">
    <citation type="submission" date="2020-03" db="EMBL/GenBank/DDBJ databases">
        <title>A mixture of massive structural variations and highly conserved coding sequences in Ustilaginoidea virens genome.</title>
        <authorList>
            <person name="Zhang K."/>
            <person name="Zhao Z."/>
            <person name="Zhang Z."/>
            <person name="Li Y."/>
            <person name="Hsiang T."/>
            <person name="Sun W."/>
        </authorList>
    </citation>
    <scope>NUCLEOTIDE SEQUENCE</scope>
    <source>
        <strain evidence="6">UV-8b</strain>
    </source>
</reference>
<dbReference type="KEGG" id="uvi:66063117"/>
<feature type="compositionally biased region" description="Polar residues" evidence="1">
    <location>
        <begin position="271"/>
        <end position="291"/>
    </location>
</feature>
<dbReference type="HOGENOM" id="CLU_053893_1_0_1"/>
<evidence type="ECO:0000256" key="3">
    <source>
        <dbReference type="SAM" id="SignalP"/>
    </source>
</evidence>
<proteinExistence type="predicted"/>
<feature type="transmembrane region" description="Helical" evidence="2">
    <location>
        <begin position="209"/>
        <end position="230"/>
    </location>
</feature>
<organism evidence="5 8">
    <name type="scientific">Ustilaginoidea virens</name>
    <name type="common">Rice false smut fungus</name>
    <name type="synonym">Villosiclava virens</name>
    <dbReference type="NCBI Taxonomy" id="1159556"/>
    <lineage>
        <taxon>Eukaryota</taxon>
        <taxon>Fungi</taxon>
        <taxon>Dikarya</taxon>
        <taxon>Ascomycota</taxon>
        <taxon>Pezizomycotina</taxon>
        <taxon>Sordariomycetes</taxon>
        <taxon>Hypocreomycetidae</taxon>
        <taxon>Hypocreales</taxon>
        <taxon>Clavicipitaceae</taxon>
        <taxon>Ustilaginoidea</taxon>
    </lineage>
</organism>
<feature type="compositionally biased region" description="Low complexity" evidence="1">
    <location>
        <begin position="140"/>
        <end position="154"/>
    </location>
</feature>
<evidence type="ECO:0000313" key="7">
    <source>
        <dbReference type="Proteomes" id="UP000027002"/>
    </source>
</evidence>
<dbReference type="AlphaFoldDB" id="A0A063BYF0"/>
<evidence type="ECO:0000313" key="6">
    <source>
        <dbReference type="EMBL" id="QUC18098.1"/>
    </source>
</evidence>
<keyword evidence="2" id="KW-1133">Transmembrane helix</keyword>
<dbReference type="Pfam" id="PF04478">
    <property type="entry name" value="Mid2"/>
    <property type="match status" value="1"/>
</dbReference>
<dbReference type="RefSeq" id="XP_042995771.1">
    <property type="nucleotide sequence ID" value="XM_043139837.1"/>
</dbReference>
<dbReference type="Proteomes" id="UP000054053">
    <property type="component" value="Unassembled WGS sequence"/>
</dbReference>
<feature type="compositionally biased region" description="Polar residues" evidence="1">
    <location>
        <begin position="126"/>
        <end position="139"/>
    </location>
</feature>
<reference evidence="5" key="1">
    <citation type="journal article" date="2016" name="Genome Announc.">
        <title>Genome Sequence of Ustilaginoidea virens IPU010, a Rice Pathogenic Fungus Causing False Smut.</title>
        <authorList>
            <person name="Kumagai T."/>
            <person name="Ishii T."/>
            <person name="Terai G."/>
            <person name="Umemura M."/>
            <person name="Machida M."/>
            <person name="Asai K."/>
        </authorList>
    </citation>
    <scope>NUCLEOTIDE SEQUENCE [LARGE SCALE GENOMIC DNA]</scope>
    <source>
        <strain evidence="5">IPU010</strain>
    </source>
</reference>
<evidence type="ECO:0000256" key="1">
    <source>
        <dbReference type="SAM" id="MobiDB-lite"/>
    </source>
</evidence>
<keyword evidence="3" id="KW-0732">Signal</keyword>
<dbReference type="STRING" id="1159556.A0A063BYF0"/>
<feature type="compositionally biased region" description="Low complexity" evidence="1">
    <location>
        <begin position="68"/>
        <end position="107"/>
    </location>
</feature>
<keyword evidence="7" id="KW-1185">Reference proteome</keyword>